<evidence type="ECO:0000256" key="2">
    <source>
        <dbReference type="ARBA" id="ARBA00007639"/>
    </source>
</evidence>
<dbReference type="InterPro" id="IPR054816">
    <property type="entry name" value="Lipoprotein_mollicutes-type_CS"/>
</dbReference>
<dbReference type="NCBIfam" id="NF045726">
    <property type="entry name" value="XXplasma_LP"/>
    <property type="match status" value="1"/>
</dbReference>
<name>A0A5B9Y489_9MOLU</name>
<dbReference type="InterPro" id="IPR025997">
    <property type="entry name" value="SBP_2_dom"/>
</dbReference>
<dbReference type="PANTHER" id="PTHR46847:SF1">
    <property type="entry name" value="D-ALLOSE-BINDING PERIPLASMIC PROTEIN-RELATED"/>
    <property type="match status" value="1"/>
</dbReference>
<feature type="domain" description="Periplasmic binding protein" evidence="5">
    <location>
        <begin position="31"/>
        <end position="337"/>
    </location>
</feature>
<dbReference type="EMBL" id="CP043026">
    <property type="protein sequence ID" value="QEH61851.1"/>
    <property type="molecule type" value="Genomic_DNA"/>
</dbReference>
<feature type="region of interest" description="Disordered" evidence="4">
    <location>
        <begin position="340"/>
        <end position="364"/>
    </location>
</feature>
<dbReference type="RefSeq" id="WP_166508788.1">
    <property type="nucleotide sequence ID" value="NZ_CP043026.1"/>
</dbReference>
<proteinExistence type="inferred from homology"/>
<evidence type="ECO:0000256" key="4">
    <source>
        <dbReference type="SAM" id="MobiDB-lite"/>
    </source>
</evidence>
<feature type="compositionally biased region" description="Basic and acidic residues" evidence="4">
    <location>
        <begin position="340"/>
        <end position="352"/>
    </location>
</feature>
<dbReference type="PANTHER" id="PTHR46847">
    <property type="entry name" value="D-ALLOSE-BINDING PERIPLASMIC PROTEIN-RELATED"/>
    <property type="match status" value="1"/>
</dbReference>
<dbReference type="Gene3D" id="3.40.50.2300">
    <property type="match status" value="2"/>
</dbReference>
<dbReference type="PROSITE" id="PS51257">
    <property type="entry name" value="PROKAR_LIPOPROTEIN"/>
    <property type="match status" value="1"/>
</dbReference>
<comment type="similarity">
    <text evidence="2">Belongs to the bacterial solute-binding protein 2 family.</text>
</comment>
<protein>
    <submittedName>
        <fullName evidence="6">Ribose transport system substrate-binding protein</fullName>
    </submittedName>
</protein>
<keyword evidence="3" id="KW-0732">Signal</keyword>
<accession>A0A5B9Y489</accession>
<evidence type="ECO:0000313" key="7">
    <source>
        <dbReference type="Proteomes" id="UP000323144"/>
    </source>
</evidence>
<comment type="subcellular location">
    <subcellularLocation>
        <location evidence="1">Cell envelope</location>
    </subcellularLocation>
</comment>
<dbReference type="KEGG" id="schi:SCHIN_v1c06540"/>
<organism evidence="6 7">
    <name type="scientific">Spiroplasma chinense</name>
    <dbReference type="NCBI Taxonomy" id="216932"/>
    <lineage>
        <taxon>Bacteria</taxon>
        <taxon>Bacillati</taxon>
        <taxon>Mycoplasmatota</taxon>
        <taxon>Mollicutes</taxon>
        <taxon>Entomoplasmatales</taxon>
        <taxon>Spiroplasmataceae</taxon>
        <taxon>Spiroplasma</taxon>
    </lineage>
</organism>
<dbReference type="NCBIfam" id="NF038029">
    <property type="entry name" value="LP_plasma"/>
    <property type="match status" value="1"/>
</dbReference>
<keyword evidence="7" id="KW-1185">Reference proteome</keyword>
<dbReference type="InterPro" id="IPR028082">
    <property type="entry name" value="Peripla_BP_I"/>
</dbReference>
<dbReference type="Pfam" id="PF13407">
    <property type="entry name" value="Peripla_BP_4"/>
    <property type="match status" value="1"/>
</dbReference>
<sequence>MKKLMSILGTISVVGSTVTAVVACGEKGDLITFVTPETSNEYFTTLENAAKKYVRSKYKNIYKVGTARSNNDVAVEQTNLETAISSGSKGIMFVPVKTDGSAGAEKVAANGTIPFAAVDRLLSPEAGVKVDSSFYTDGALASESMAHELYDVMVDGRADIKYGDQIETIYIKGDESADSTISRHKGFMIDAVFDEKMVEKAKEAGNDTVKVGDNLFVLPEGVKQASWVGTEMEPPNGMALVNANPGDVAKAKLVISMNDPMAGGAMEAIKGNATLSPMLQPKSGDKIGLIVVGFDAQDSIRKQINEWAENKANVFASVAQNPVLMAEKAVQFIIDEIENDRPNKDSDKKEPIDTENIIATKLTT</sequence>
<dbReference type="GO" id="GO:0030313">
    <property type="term" value="C:cell envelope"/>
    <property type="evidence" value="ECO:0007669"/>
    <property type="project" value="UniProtKB-SubCell"/>
</dbReference>
<dbReference type="SUPFAM" id="SSF53822">
    <property type="entry name" value="Periplasmic binding protein-like I"/>
    <property type="match status" value="1"/>
</dbReference>
<dbReference type="AlphaFoldDB" id="A0A5B9Y489"/>
<evidence type="ECO:0000256" key="3">
    <source>
        <dbReference type="ARBA" id="ARBA00022729"/>
    </source>
</evidence>
<dbReference type="GO" id="GO:0030246">
    <property type="term" value="F:carbohydrate binding"/>
    <property type="evidence" value="ECO:0007669"/>
    <property type="project" value="UniProtKB-ARBA"/>
</dbReference>
<reference evidence="6 7" key="1">
    <citation type="submission" date="2019-08" db="EMBL/GenBank/DDBJ databases">
        <title>Complete genome sequence of Spiroplasma chinense CCH (DSM 19755).</title>
        <authorList>
            <person name="Shen H.-Y."/>
            <person name="Lin Y.-C."/>
            <person name="Chou L."/>
            <person name="Kuo C.-H."/>
        </authorList>
    </citation>
    <scope>NUCLEOTIDE SEQUENCE [LARGE SCALE GENOMIC DNA]</scope>
    <source>
        <strain evidence="6 7">CCH</strain>
    </source>
</reference>
<evidence type="ECO:0000259" key="5">
    <source>
        <dbReference type="Pfam" id="PF13407"/>
    </source>
</evidence>
<evidence type="ECO:0000313" key="6">
    <source>
        <dbReference type="EMBL" id="QEH61851.1"/>
    </source>
</evidence>
<gene>
    <name evidence="6" type="primary">rbsB</name>
    <name evidence="6" type="ORF">SCHIN_v1c06540</name>
</gene>
<evidence type="ECO:0000256" key="1">
    <source>
        <dbReference type="ARBA" id="ARBA00004196"/>
    </source>
</evidence>
<dbReference type="Proteomes" id="UP000323144">
    <property type="component" value="Chromosome"/>
</dbReference>